<dbReference type="SUPFAM" id="SSF117281">
    <property type="entry name" value="Kelch motif"/>
    <property type="match status" value="1"/>
</dbReference>
<accession>A0A413SZM6</accession>
<dbReference type="PANTHER" id="PTHR45632">
    <property type="entry name" value="LD33804P"/>
    <property type="match status" value="1"/>
</dbReference>
<dbReference type="PANTHER" id="PTHR45632:SF3">
    <property type="entry name" value="KELCH-LIKE PROTEIN 32"/>
    <property type="match status" value="1"/>
</dbReference>
<evidence type="ECO:0000313" key="4">
    <source>
        <dbReference type="Proteomes" id="UP000283855"/>
    </source>
</evidence>
<comment type="caution">
    <text evidence="3">The sequence shown here is derived from an EMBL/GenBank/DDBJ whole genome shotgun (WGS) entry which is preliminary data.</text>
</comment>
<evidence type="ECO:0000313" key="3">
    <source>
        <dbReference type="EMBL" id="RHA75556.1"/>
    </source>
</evidence>
<dbReference type="RefSeq" id="WP_118400455.1">
    <property type="nucleotide sequence ID" value="NZ_CABJGD010000015.1"/>
</dbReference>
<dbReference type="Proteomes" id="UP000283855">
    <property type="component" value="Unassembled WGS sequence"/>
</dbReference>
<dbReference type="InterPro" id="IPR056734">
    <property type="entry name" value="NANM"/>
</dbReference>
<dbReference type="AlphaFoldDB" id="A0A413SZM6"/>
<proteinExistence type="predicted"/>
<dbReference type="InterPro" id="IPR015915">
    <property type="entry name" value="Kelch-typ_b-propeller"/>
</dbReference>
<sequence length="364" mass="39913">MRIIQLWLTLFSIFLLPFTGSAQEKNTCLSGHLPGYPLPKGVSAPFAGFIGDWLVVAGGCNFPDIPASEGGKKVYYSQGYALDTHAASPQWLPLPDLPYPVAYGASVETPQGLVCIGGMNADSCLTQVYRLTWNEAEGFSVQQLPALPETIDNASATRAGNNIYVTGGNQQYGQNNLYTLNPETDSVWTKLTPYPGPYRVQPVLAAGKNHLFLAGGFQSFPESKTCILSSDLLEYDIHSGQWKQSTQLPSEKDGQPRCLVGGAGVSLNNQIIFTGGVNYKIFQHALEGKAGKDYLQHSPEWYRFNDDLLLFDFQKGTWKILYDIPGMARAGGILLHHNHTLYMICGELKPGIRSAQITTYPLNK</sequence>
<evidence type="ECO:0000256" key="2">
    <source>
        <dbReference type="ARBA" id="ARBA00022737"/>
    </source>
</evidence>
<evidence type="ECO:0000256" key="1">
    <source>
        <dbReference type="ARBA" id="ARBA00022441"/>
    </source>
</evidence>
<dbReference type="NCBIfam" id="TIGR03548">
    <property type="entry name" value="mutarot_permut"/>
    <property type="match status" value="1"/>
</dbReference>
<organism evidence="3 4">
    <name type="scientific">Phocaeicola coprophilus</name>
    <dbReference type="NCBI Taxonomy" id="387090"/>
    <lineage>
        <taxon>Bacteria</taxon>
        <taxon>Pseudomonadati</taxon>
        <taxon>Bacteroidota</taxon>
        <taxon>Bacteroidia</taxon>
        <taxon>Bacteroidales</taxon>
        <taxon>Bacteroidaceae</taxon>
        <taxon>Phocaeicola</taxon>
    </lineage>
</organism>
<protein>
    <submittedName>
        <fullName evidence="3">Cyclically-permuted mutarotase family protein</fullName>
    </submittedName>
</protein>
<dbReference type="EMBL" id="QSFT01000015">
    <property type="protein sequence ID" value="RHA75556.1"/>
    <property type="molecule type" value="Genomic_DNA"/>
</dbReference>
<keyword evidence="1" id="KW-0880">Kelch repeat</keyword>
<gene>
    <name evidence="3" type="ORF">DW921_08315</name>
</gene>
<dbReference type="Gene3D" id="2.120.10.80">
    <property type="entry name" value="Kelch-type beta propeller"/>
    <property type="match status" value="1"/>
</dbReference>
<name>A0A413SZM6_9BACT</name>
<dbReference type="InterPro" id="IPR019937">
    <property type="entry name" value="Cycl-permuted_mutarotase"/>
</dbReference>
<dbReference type="Pfam" id="PF24996">
    <property type="entry name" value="NANM"/>
    <property type="match status" value="1"/>
</dbReference>
<keyword evidence="2" id="KW-0677">Repeat</keyword>
<reference evidence="3 4" key="1">
    <citation type="submission" date="2018-08" db="EMBL/GenBank/DDBJ databases">
        <title>A genome reference for cultivated species of the human gut microbiota.</title>
        <authorList>
            <person name="Zou Y."/>
            <person name="Xue W."/>
            <person name="Luo G."/>
        </authorList>
    </citation>
    <scope>NUCLEOTIDE SEQUENCE [LARGE SCALE GENOMIC DNA]</scope>
    <source>
        <strain evidence="3 4">AM42-38</strain>
    </source>
</reference>